<dbReference type="Pfam" id="PF11841">
    <property type="entry name" value="ELMO_ARM"/>
    <property type="match status" value="1"/>
</dbReference>
<dbReference type="InterPro" id="IPR001849">
    <property type="entry name" value="PH_domain"/>
</dbReference>
<comment type="caution">
    <text evidence="6">The sequence shown here is derived from an EMBL/GenBank/DDBJ whole genome shotgun (WGS) entry which is preliminary data.</text>
</comment>
<dbReference type="Pfam" id="PF16457">
    <property type="entry name" value="PH_12"/>
    <property type="match status" value="1"/>
</dbReference>
<protein>
    <recommendedName>
        <fullName evidence="5">ELMO domain-containing protein</fullName>
    </recommendedName>
</protein>
<dbReference type="GO" id="GO:0007015">
    <property type="term" value="P:actin filament organization"/>
    <property type="evidence" value="ECO:0007669"/>
    <property type="project" value="TreeGrafter"/>
</dbReference>
<dbReference type="GO" id="GO:0017124">
    <property type="term" value="F:SH3 domain binding"/>
    <property type="evidence" value="ECO:0007669"/>
    <property type="project" value="UniProtKB-KW"/>
</dbReference>
<dbReference type="SUPFAM" id="SSF48371">
    <property type="entry name" value="ARM repeat"/>
    <property type="match status" value="1"/>
</dbReference>
<dbReference type="SUPFAM" id="SSF50729">
    <property type="entry name" value="PH domain-like"/>
    <property type="match status" value="1"/>
</dbReference>
<keyword evidence="1" id="KW-0053">Apoptosis</keyword>
<keyword evidence="3" id="KW-0729">SH3-binding</keyword>
<dbReference type="AlphaFoldDB" id="A0AAD5Y2X9"/>
<keyword evidence="7" id="KW-1185">Reference proteome</keyword>
<dbReference type="EMBL" id="JADGJW010000035">
    <property type="protein sequence ID" value="KAJ3226478.1"/>
    <property type="molecule type" value="Genomic_DNA"/>
</dbReference>
<dbReference type="InterPro" id="IPR011989">
    <property type="entry name" value="ARM-like"/>
</dbReference>
<dbReference type="GO" id="GO:0005886">
    <property type="term" value="C:plasma membrane"/>
    <property type="evidence" value="ECO:0007669"/>
    <property type="project" value="TreeGrafter"/>
</dbReference>
<dbReference type="InterPro" id="IPR006816">
    <property type="entry name" value="ELMO_dom"/>
</dbReference>
<reference evidence="6" key="1">
    <citation type="submission" date="2020-05" db="EMBL/GenBank/DDBJ databases">
        <title>Phylogenomic resolution of chytrid fungi.</title>
        <authorList>
            <person name="Stajich J.E."/>
            <person name="Amses K."/>
            <person name="Simmons R."/>
            <person name="Seto K."/>
            <person name="Myers J."/>
            <person name="Bonds A."/>
            <person name="Quandt C.A."/>
            <person name="Barry K."/>
            <person name="Liu P."/>
            <person name="Grigoriev I."/>
            <person name="Longcore J.E."/>
            <person name="James T.Y."/>
        </authorList>
    </citation>
    <scope>NUCLEOTIDE SEQUENCE</scope>
    <source>
        <strain evidence="6">JEL0476</strain>
    </source>
</reference>
<dbReference type="GO" id="GO:0048870">
    <property type="term" value="P:cell motility"/>
    <property type="evidence" value="ECO:0007669"/>
    <property type="project" value="TreeGrafter"/>
</dbReference>
<dbReference type="Gene3D" id="1.25.10.10">
    <property type="entry name" value="Leucine-rich Repeat Variant"/>
    <property type="match status" value="1"/>
</dbReference>
<name>A0AAD5Y2X9_9FUNG</name>
<evidence type="ECO:0000313" key="7">
    <source>
        <dbReference type="Proteomes" id="UP001211065"/>
    </source>
</evidence>
<dbReference type="PANTHER" id="PTHR12771:SF56">
    <property type="entry name" value="CED-12"/>
    <property type="match status" value="1"/>
</dbReference>
<evidence type="ECO:0000313" key="6">
    <source>
        <dbReference type="EMBL" id="KAJ3226478.1"/>
    </source>
</evidence>
<dbReference type="InterPro" id="IPR024574">
    <property type="entry name" value="ELMO_ARM"/>
</dbReference>
<proteinExistence type="predicted"/>
<evidence type="ECO:0000256" key="2">
    <source>
        <dbReference type="ARBA" id="ARBA00022907"/>
    </source>
</evidence>
<dbReference type="Proteomes" id="UP001211065">
    <property type="component" value="Unassembled WGS sequence"/>
</dbReference>
<evidence type="ECO:0000256" key="4">
    <source>
        <dbReference type="ARBA" id="ARBA00024863"/>
    </source>
</evidence>
<keyword evidence="2" id="KW-0581">Phagocytosis</keyword>
<dbReference type="PANTHER" id="PTHR12771">
    <property type="entry name" value="ENGULFMENT AND CELL MOTILITY"/>
    <property type="match status" value="1"/>
</dbReference>
<dbReference type="InterPro" id="IPR016024">
    <property type="entry name" value="ARM-type_fold"/>
</dbReference>
<feature type="domain" description="ELMO" evidence="5">
    <location>
        <begin position="296"/>
        <end position="463"/>
    </location>
</feature>
<dbReference type="InterPro" id="IPR011993">
    <property type="entry name" value="PH-like_dom_sf"/>
</dbReference>
<dbReference type="Pfam" id="PF04727">
    <property type="entry name" value="ELMO_CED12"/>
    <property type="match status" value="1"/>
</dbReference>
<comment type="function">
    <text evidence="4">Involved in cytoskeletal rearrangements required for phagocytosis of apoptotic cells and cell motility. Acts in association with DOCK1 and CRK. Was initially proposed to be required in complex with DOCK1 to activate Rac Rho small GTPases. May enhance the guanine nucleotide exchange factor (GEF) activity of DOCK1.</text>
</comment>
<accession>A0AAD5Y2X9</accession>
<evidence type="ECO:0000256" key="3">
    <source>
        <dbReference type="ARBA" id="ARBA00023036"/>
    </source>
</evidence>
<dbReference type="Gene3D" id="2.30.29.30">
    <property type="entry name" value="Pleckstrin-homology domain (PH domain)/Phosphotyrosine-binding domain (PTB)"/>
    <property type="match status" value="1"/>
</dbReference>
<evidence type="ECO:0000256" key="1">
    <source>
        <dbReference type="ARBA" id="ARBA00022703"/>
    </source>
</evidence>
<gene>
    <name evidence="6" type="ORF">HK099_004788</name>
</gene>
<evidence type="ECO:0000259" key="5">
    <source>
        <dbReference type="PROSITE" id="PS51335"/>
    </source>
</evidence>
<dbReference type="GO" id="GO:0006915">
    <property type="term" value="P:apoptotic process"/>
    <property type="evidence" value="ECO:0007669"/>
    <property type="project" value="UniProtKB-KW"/>
</dbReference>
<sequence>MKLKVIFEPNSVELEVKEEEKIEELLKTILVKFNLTNKNPNDFILRMYDSNKILTNQNYSSLLPLNELNVVKLTFTQKIEAKIMSEQLRNKEDSLQIKKTVFILQKSLMEFEFVEEFIENGGVAGLITVIFAAEGNTLAYALTAILNLWEHDVGWDDLSIEFIDFLIKVVVEQNLVNICRPATGIISKILIHMNKIQHLINKFNFEMIDSIIKRKKDFWKTLVERLKLTDYQLQSNSLQLIIVILRNCGAAYKGDVLRNLEQFEIRPILLKLIHSKPSEELGIQLIGFQSLYKQDMHLQKKKSILKLATKGELEFVQLLKLSKVTIKDDGFKYRLLGFSTENPRKDFVRVGVLGLETILEFAKKNEDLFFQMIHEQQTKEFEKRCPFGIASVEIVEILCDCWEISVGYATATNFEPLLFAFHKVFLILLKCYFKLWKEMELWNCTNDLVRVSLLIRSQFKYSVRLTPIFDENFLLIFEKHMLDFQLAQLKNRQSIENELEDDLYQKIHVRNLREKFYKENYEFVKKQRIDCLLKGNFFLLEKNNIEQQLQQKFKFGVGSGLKTPVNNYRFFKLSNNLKNLHYGDFPNDTFQPILEDLTEKFDISMISEIQFGSNVKRPSTSKPLKNNDKSLKENNYQFQLLQTTNQIPIILSSFQCKSEEELSEWVDGFNFLLEKSVTTRHTVQYIQDLTDIAVRLSLLDLTGEGTELPNLTLEVPELPANLEFKLTEESGFLWDSSHNLNTSISETVVASVDINNFSGGTEGFLKNLQNSKEHVASSNTVNNNLILSEDLKNEFLILDGVFEGELKTFLKE</sequence>
<dbReference type="PROSITE" id="PS51335">
    <property type="entry name" value="ELMO"/>
    <property type="match status" value="1"/>
</dbReference>
<dbReference type="InterPro" id="IPR050868">
    <property type="entry name" value="ELMO_domain-containing"/>
</dbReference>
<organism evidence="6 7">
    <name type="scientific">Clydaea vesicula</name>
    <dbReference type="NCBI Taxonomy" id="447962"/>
    <lineage>
        <taxon>Eukaryota</taxon>
        <taxon>Fungi</taxon>
        <taxon>Fungi incertae sedis</taxon>
        <taxon>Chytridiomycota</taxon>
        <taxon>Chytridiomycota incertae sedis</taxon>
        <taxon>Chytridiomycetes</taxon>
        <taxon>Lobulomycetales</taxon>
        <taxon>Lobulomycetaceae</taxon>
        <taxon>Clydaea</taxon>
    </lineage>
</organism>